<evidence type="ECO:0000313" key="1">
    <source>
        <dbReference type="EMBL" id="KIC08623.1"/>
    </source>
</evidence>
<comment type="caution">
    <text evidence="1">The sequence shown here is derived from an EMBL/GenBank/DDBJ whole genome shotgun (WGS) entry which is preliminary data.</text>
</comment>
<protein>
    <submittedName>
        <fullName evidence="1">PilS cassette</fullName>
    </submittedName>
</protein>
<dbReference type="AlphaFoldDB" id="A0A0C1EIL5"/>
<name>A0A0C1EIL5_9NEIS</name>
<accession>A0A0C1EIL5</accession>
<dbReference type="EMBL" id="JUFZ01000043">
    <property type="protein sequence ID" value="KIC08623.1"/>
    <property type="molecule type" value="Genomic_DNA"/>
</dbReference>
<sequence length="105" mass="12139">MVERSSENRIFGFSDDLFTSLRDTETVFCFGGRKRELWYIADNLTFDTAAYLASSFPLAPSFPRRRESSPIRTETYRAKRFPQFRILDSRLRGNDGSGKQRIGVS</sequence>
<organism evidence="1 2">
    <name type="scientific">Morococcus cerebrosus</name>
    <dbReference type="NCBI Taxonomy" id="1056807"/>
    <lineage>
        <taxon>Bacteria</taxon>
        <taxon>Pseudomonadati</taxon>
        <taxon>Pseudomonadota</taxon>
        <taxon>Betaproteobacteria</taxon>
        <taxon>Neisseriales</taxon>
        <taxon>Neisseriaceae</taxon>
        <taxon>Morococcus</taxon>
    </lineage>
</organism>
<gene>
    <name evidence="1" type="ORF">MCC93_11350</name>
</gene>
<evidence type="ECO:0000313" key="2">
    <source>
        <dbReference type="Proteomes" id="UP000031390"/>
    </source>
</evidence>
<proteinExistence type="predicted"/>
<dbReference type="Proteomes" id="UP000031390">
    <property type="component" value="Unassembled WGS sequence"/>
</dbReference>
<reference evidence="1 2" key="1">
    <citation type="submission" date="2014-12" db="EMBL/GenBank/DDBJ databases">
        <title>Genome sequence of Morococcus cerebrosus.</title>
        <authorList>
            <person name="Shin S.-K."/>
            <person name="Yi H."/>
        </authorList>
    </citation>
    <scope>NUCLEOTIDE SEQUENCE [LARGE SCALE GENOMIC DNA]</scope>
    <source>
        <strain evidence="1 2">CIP 81.93</strain>
    </source>
</reference>